<proteinExistence type="predicted"/>
<evidence type="ECO:0000313" key="10">
    <source>
        <dbReference type="Proteomes" id="UP000156776"/>
    </source>
</evidence>
<dbReference type="EMBL" id="KJ627438">
    <property type="protein sequence ID" value="AIC32507.1"/>
    <property type="molecule type" value="Genomic_DNA"/>
</dbReference>
<dbReference type="Proteomes" id="UP000156776">
    <property type="component" value="Segment"/>
</dbReference>
<evidence type="ECO:0000313" key="6">
    <source>
        <dbReference type="EMBL" id="BAF48966.1"/>
    </source>
</evidence>
<dbReference type="KEGG" id="vg:11266482"/>
<reference evidence="8 9" key="3">
    <citation type="journal article" date="2008" name="J. Virol.">
        <title>Cloning of the koi herpesvirus genome as an infectious bacterial artificial chromosome demonstrates that disruption of the thymidine kinase locus induces partial attenuation in Cyprinus carpio koi.</title>
        <authorList>
            <person name="Costes B."/>
            <person name="Fournier G."/>
            <person name="Michel B."/>
            <person name="Delforge C."/>
            <person name="Raj V.S."/>
            <person name="Dewals B."/>
            <person name="Gillet L."/>
            <person name="Drion P."/>
            <person name="Body A."/>
            <person name="Schynts F."/>
            <person name="Lieffrig F."/>
            <person name="Vanderplasschen A."/>
        </authorList>
    </citation>
    <scope>NUCLEOTIDE SEQUENCE [LARGE SCALE GENOMIC DNA]</scope>
    <source>
        <strain evidence="5">FL</strain>
    </source>
</reference>
<evidence type="ECO:0000313" key="2">
    <source>
        <dbReference type="EMBL" id="ABC55091.1"/>
    </source>
</evidence>
<dbReference type="EMBL" id="KP343683">
    <property type="protein sequence ID" value="AJP55639.1"/>
    <property type="molecule type" value="Genomic_DNA"/>
</dbReference>
<dbReference type="Proteomes" id="UP000169752">
    <property type="component" value="Segment"/>
</dbReference>
<reference evidence="3" key="2">
    <citation type="submission" date="2007-03" db="EMBL/GenBank/DDBJ databases">
        <title>Comparative genomics of carp herpesviruses.</title>
        <authorList>
            <person name="Davison A.J."/>
            <person name="Kurobe T."/>
            <person name="Gatherer D."/>
            <person name="Cunningham C."/>
            <person name="Waltzek T.B."/>
            <person name="Korf I."/>
            <person name="Fukuda H."/>
            <person name="Hedrick R.P."/>
        </authorList>
    </citation>
    <scope>NUCLEOTIDE SEQUENCE</scope>
    <source>
        <strain evidence="3">KHV-U</strain>
    </source>
</reference>
<feature type="compositionally biased region" description="Acidic residues" evidence="1">
    <location>
        <begin position="75"/>
        <end position="86"/>
    </location>
</feature>
<evidence type="ECO:0000256" key="1">
    <source>
        <dbReference type="SAM" id="MobiDB-lite"/>
    </source>
</evidence>
<dbReference type="Proteomes" id="UP000128453">
    <property type="component" value="Segment"/>
</dbReference>
<dbReference type="Proteomes" id="UP000106924">
    <property type="component" value="Segment"/>
</dbReference>
<evidence type="ECO:0000313" key="9">
    <source>
        <dbReference type="Proteomes" id="UP000130752"/>
    </source>
</evidence>
<organism evidence="2 7">
    <name type="scientific">Cyprinid herpesvirus 3</name>
    <name type="common">CyHV-3</name>
    <dbReference type="NCBI Taxonomy" id="180230"/>
    <lineage>
        <taxon>Viruses</taxon>
        <taxon>Duplodnaviria</taxon>
        <taxon>Heunggongvirae</taxon>
        <taxon>Peploviricota</taxon>
        <taxon>Herviviricetes</taxon>
        <taxon>Herpesvirales</taxon>
        <taxon>Alloherpesviridae</taxon>
        <taxon>Cyvirus</taxon>
        <taxon>Cyvirus cyprinidallo3</taxon>
    </lineage>
</organism>
<dbReference type="Proteomes" id="UP000160099">
    <property type="component" value="Segment"/>
</dbReference>
<name>A3QMW7_CYHV3</name>
<reference evidence="8 9" key="4">
    <citation type="journal article" date="2009" name="J. Virol.">
        <title>The major portal of entry of koi herpesvirus in Cyprinus carpio is the skin.</title>
        <authorList>
            <person name="Costes B."/>
            <person name="Raj V.S."/>
            <person name="Michel B."/>
            <person name="Fournier G."/>
            <person name="Thirion M."/>
            <person name="Gillet L."/>
            <person name="Mast J."/>
            <person name="Lieffrig F."/>
            <person name="Bremont M."/>
            <person name="Vanderplasschen A."/>
        </authorList>
    </citation>
    <scope>NUCLEOTIDE SEQUENCE [LARGE SCALE GENOMIC DNA]</scope>
    <source>
        <strain evidence="5">FL</strain>
    </source>
</reference>
<gene>
    <name evidence="4" type="ORF">CyHV3-GZ_ORF152R</name>
    <name evidence="3" type="ORF">CyHV3_ORF152</name>
    <name evidence="6" type="ORF">KHVJ162</name>
</gene>
<accession>A3QMW7</accession>
<dbReference type="RefSeq" id="YP_001096187.1">
    <property type="nucleotide sequence ID" value="NC_009127.1"/>
</dbReference>
<evidence type="ECO:0000313" key="5">
    <source>
        <dbReference type="EMBL" id="AJP55639.1"/>
    </source>
</evidence>
<evidence type="ECO:0000313" key="8">
    <source>
        <dbReference type="Proteomes" id="UP000128453"/>
    </source>
</evidence>
<protein>
    <submittedName>
        <fullName evidence="4">ORF152R</fullName>
    </submittedName>
    <submittedName>
        <fullName evidence="3">Protein ORF152</fullName>
    </submittedName>
</protein>
<evidence type="ECO:0000313" key="4">
    <source>
        <dbReference type="EMBL" id="AIC32507.1"/>
    </source>
</evidence>
<evidence type="ECO:0000313" key="11">
    <source>
        <dbReference type="Proteomes" id="UP000160099"/>
    </source>
</evidence>
<reference evidence="4 11" key="6">
    <citation type="journal article" date="2015" name="Vet. Microbiol.">
        <title>Whole-genome sequence of a novel Chinese cyprinid herpesvirus 3 isolate reveals the existence of a distinct European genotype in East Asia.</title>
        <authorList>
            <person name="Li W."/>
            <person name="Lee X."/>
            <person name="Weng S."/>
            <person name="He J."/>
            <person name="Dong C."/>
        </authorList>
    </citation>
    <scope>NUCLEOTIDE SEQUENCE [LARGE SCALE GENOMIC DNA]</scope>
    <source>
        <strain evidence="4">KHV-GZ11</strain>
    </source>
</reference>
<sequence>MASQQRPILCRQNAVDDSMDTMGLEGDYFDESTATVLNPEESGPSPPKQQPREQCCADASASTSGFYTSEAVEVGSEDSSDSDDDGGPFVPRATATWKPTRPVRVRLFKVGIDMARLCDWMGYNEVCVRQMYKMMTRPGVRLDEALHRLVETLVDEEGEDYEASKGKPCCVEQDHCRFVCELDKLCRSLLLLSSVIMVECSTADQMLNEDWREEVITLLCEYLSVPRVFGKWGHFDAVWGELWLLKAFTLRAMMKTHQLSQILSLWVEAGCKGETVAPLDAHLPKALRHKVHTECPLDATFDCMAQWSDAYKHAKLACRMASAGVSCSVLAVQASKDSSAATEELVRGPFLLLDQMWEQHVAVQKQCYPTSPSPPSSPCERVNLSEFEWLMTGQPSAFVAAPTIENARFVYGTHANVVRVCYAMQLLAYMNIRLYWDKIQWMSETAKLPWRELGRRMYEMLQYVARTYGVASDTDEEVDAKAVDGVVRYTDKADLISCVDWALVRERLKKRGLQPAQAVWTSVEGREYTVCKLIPEYFM</sequence>
<dbReference type="OrthoDB" id="37650at10239"/>
<evidence type="ECO:0000313" key="7">
    <source>
        <dbReference type="Proteomes" id="UP000106924"/>
    </source>
</evidence>
<dbReference type="Proteomes" id="UP000130752">
    <property type="component" value="Segment"/>
</dbReference>
<evidence type="ECO:0000313" key="3">
    <source>
        <dbReference type="EMBL" id="ABG42979.1"/>
    </source>
</evidence>
<dbReference type="EMBL" id="AP008984">
    <property type="protein sequence ID" value="BAF48966.1"/>
    <property type="molecule type" value="Genomic_DNA"/>
</dbReference>
<dbReference type="EMBL" id="KP343684">
    <property type="protein sequence ID" value="AJP55794.1"/>
    <property type="molecule type" value="Genomic_DNA"/>
</dbReference>
<keyword evidence="10" id="KW-1185">Reference proteome</keyword>
<dbReference type="EMBL" id="DQ177346">
    <property type="protein sequence ID" value="ABC55091.1"/>
    <property type="molecule type" value="Genomic_DNA"/>
</dbReference>
<dbReference type="GeneID" id="11266482"/>
<reference evidence="7 10" key="1">
    <citation type="journal article" date="2007" name="J. Virol.">
        <title>Genome sequences of three koi herpesvirus isolates representing the expanding distribution of an emerging disease threatening koi and common carp worldwide.</title>
        <authorList>
            <person name="Aoki T."/>
            <person name="Hirono I."/>
            <person name="Kurokawa K."/>
            <person name="Fukuda H."/>
            <person name="Nahary R."/>
            <person name="Eldar A."/>
            <person name="Davison A.J."/>
            <person name="Waltzek T.B."/>
            <person name="Bercovier H."/>
            <person name="Hedrick R.P."/>
        </authorList>
    </citation>
    <scope>NUCLEOTIDE SEQUENCE [LARGE SCALE GENOMIC DNA]</scope>
    <source>
        <strain evidence="2">KHV-I</strain>
        <strain evidence="3 10">KHV-U</strain>
        <strain evidence="6">TUMST1</strain>
    </source>
</reference>
<dbReference type="EMBL" id="DQ657948">
    <property type="protein sequence ID" value="ABG42979.1"/>
    <property type="molecule type" value="Genomic_DNA"/>
</dbReference>
<feature type="region of interest" description="Disordered" evidence="1">
    <location>
        <begin position="1"/>
        <end position="94"/>
    </location>
</feature>
<reference evidence="8 9" key="5">
    <citation type="journal article" date="2015" name="PLoS Pathog.">
        <title>Rational development of an attenuated recombinant cyprinid herpesvirus 3 vaccine using prokaryotic mutagenesis and in vivo bioluminescent imaging.</title>
        <authorList>
            <person name="Boutier M."/>
            <person name="Ronsmans M."/>
            <person name="Ouyang P."/>
            <person name="Fournier G."/>
            <person name="Reschner A."/>
            <person name="Rakus K."/>
            <person name="Wilkie G.S."/>
            <person name="Farnir F."/>
            <person name="Bayrou C."/>
            <person name="Lieffrig F."/>
            <person name="Li H."/>
            <person name="Desmecht D."/>
            <person name="Davison A.J."/>
            <person name="Vanderplasschen A."/>
        </authorList>
    </citation>
    <scope>NUCLEOTIDE SEQUENCE [LARGE SCALE GENOMIC DNA]</scope>
    <source>
        <strain evidence="5">FL</strain>
    </source>
</reference>